<feature type="domain" description="Type II secretion system protein GspF" evidence="7">
    <location>
        <begin position="22"/>
        <end position="143"/>
    </location>
</feature>
<gene>
    <name evidence="8" type="ORF">SAMN06296378_1128</name>
</gene>
<protein>
    <submittedName>
        <fullName evidence="8">Tight adherence protein B</fullName>
    </submittedName>
</protein>
<dbReference type="PANTHER" id="PTHR35007:SF4">
    <property type="entry name" value="CONSERVED TRANSMEMBRANE PROTEIN-RELATED"/>
    <property type="match status" value="1"/>
</dbReference>
<organism evidence="8 9">
    <name type="scientific">Salinibacterium xinjiangense</name>
    <dbReference type="NCBI Taxonomy" id="386302"/>
    <lineage>
        <taxon>Bacteria</taxon>
        <taxon>Bacillati</taxon>
        <taxon>Actinomycetota</taxon>
        <taxon>Actinomycetes</taxon>
        <taxon>Micrococcales</taxon>
        <taxon>Microbacteriaceae</taxon>
        <taxon>Salinibacterium</taxon>
    </lineage>
</organism>
<keyword evidence="5 6" id="KW-0472">Membrane</keyword>
<keyword evidence="3 6" id="KW-0812">Transmembrane</keyword>
<dbReference type="Pfam" id="PF00482">
    <property type="entry name" value="T2SSF"/>
    <property type="match status" value="1"/>
</dbReference>
<sequence length="308" mass="31249">MRAPGRRAASTREPLAEVAAVTQRLSVLLAAGVTPASAWQHVAASTGSTLASRVAGASSTSVADAVIDAAARLDPLEGAAWRGLAAAWTVATAAGAPLAPCLRRYSQSLRDLAQAQRDARVALAAPVATARMVLALPIVGVLFGTALGFNTLAVLFGTAIGWICLAVGAALMAIALKWNASMVAKARPKDPAPGIGCDLMAIAVSGGSALDHARAIVDETVARFSLPAIVGVDEVLELSRSAGVPAAELLNSQAEELRRVATARAQEDAAALGVRLMLPLGLCILPAFMVLGVFPLLVAVISSTVGSL</sequence>
<dbReference type="InterPro" id="IPR018076">
    <property type="entry name" value="T2SS_GspF_dom"/>
</dbReference>
<keyword evidence="4 6" id="KW-1133">Transmembrane helix</keyword>
<proteinExistence type="predicted"/>
<evidence type="ECO:0000256" key="6">
    <source>
        <dbReference type="SAM" id="Phobius"/>
    </source>
</evidence>
<feature type="transmembrane region" description="Helical" evidence="6">
    <location>
        <begin position="276"/>
        <end position="301"/>
    </location>
</feature>
<accession>A0A2C8Z9N0</accession>
<evidence type="ECO:0000259" key="7">
    <source>
        <dbReference type="Pfam" id="PF00482"/>
    </source>
</evidence>
<keyword evidence="2" id="KW-1003">Cell membrane</keyword>
<evidence type="ECO:0000256" key="4">
    <source>
        <dbReference type="ARBA" id="ARBA00022989"/>
    </source>
</evidence>
<dbReference type="AlphaFoldDB" id="A0A2C8Z9N0"/>
<dbReference type="RefSeq" id="WP_229671240.1">
    <property type="nucleotide sequence ID" value="NZ_BMLC01000001.1"/>
</dbReference>
<comment type="subcellular location">
    <subcellularLocation>
        <location evidence="1">Cell membrane</location>
        <topology evidence="1">Multi-pass membrane protein</topology>
    </subcellularLocation>
</comment>
<evidence type="ECO:0000313" key="9">
    <source>
        <dbReference type="Proteomes" id="UP000219440"/>
    </source>
</evidence>
<dbReference type="Proteomes" id="UP000219440">
    <property type="component" value="Unassembled WGS sequence"/>
</dbReference>
<dbReference type="PANTHER" id="PTHR35007">
    <property type="entry name" value="INTEGRAL MEMBRANE PROTEIN-RELATED"/>
    <property type="match status" value="1"/>
</dbReference>
<reference evidence="8 9" key="1">
    <citation type="submission" date="2017-09" db="EMBL/GenBank/DDBJ databases">
        <authorList>
            <person name="Ehlers B."/>
            <person name="Leendertz F.H."/>
        </authorList>
    </citation>
    <scope>NUCLEOTIDE SEQUENCE [LARGE SCALE GENOMIC DNA]</scope>
    <source>
        <strain evidence="8 9">CGMCC 1.05381</strain>
    </source>
</reference>
<keyword evidence="9" id="KW-1185">Reference proteome</keyword>
<dbReference type="EMBL" id="OCST01000002">
    <property type="protein sequence ID" value="SOE60658.1"/>
    <property type="molecule type" value="Genomic_DNA"/>
</dbReference>
<evidence type="ECO:0000313" key="8">
    <source>
        <dbReference type="EMBL" id="SOE60658.1"/>
    </source>
</evidence>
<name>A0A2C8Z9N0_9MICO</name>
<feature type="transmembrane region" description="Helical" evidence="6">
    <location>
        <begin position="123"/>
        <end position="147"/>
    </location>
</feature>
<evidence type="ECO:0000256" key="5">
    <source>
        <dbReference type="ARBA" id="ARBA00023136"/>
    </source>
</evidence>
<evidence type="ECO:0000256" key="2">
    <source>
        <dbReference type="ARBA" id="ARBA00022475"/>
    </source>
</evidence>
<feature type="transmembrane region" description="Helical" evidence="6">
    <location>
        <begin position="153"/>
        <end position="176"/>
    </location>
</feature>
<dbReference type="GO" id="GO:0005886">
    <property type="term" value="C:plasma membrane"/>
    <property type="evidence" value="ECO:0007669"/>
    <property type="project" value="UniProtKB-SubCell"/>
</dbReference>
<evidence type="ECO:0000256" key="1">
    <source>
        <dbReference type="ARBA" id="ARBA00004651"/>
    </source>
</evidence>
<evidence type="ECO:0000256" key="3">
    <source>
        <dbReference type="ARBA" id="ARBA00022692"/>
    </source>
</evidence>